<organism evidence="2 3">
    <name type="scientific">Enterovibrio gelatinilyticus</name>
    <dbReference type="NCBI Taxonomy" id="2899819"/>
    <lineage>
        <taxon>Bacteria</taxon>
        <taxon>Pseudomonadati</taxon>
        <taxon>Pseudomonadota</taxon>
        <taxon>Gammaproteobacteria</taxon>
        <taxon>Vibrionales</taxon>
        <taxon>Vibrionaceae</taxon>
        <taxon>Enterovibrio</taxon>
    </lineage>
</organism>
<dbReference type="SUPFAM" id="SSF53720">
    <property type="entry name" value="ALDH-like"/>
    <property type="match status" value="1"/>
</dbReference>
<sequence>MNNFQGMKNMTDIERLAAQSMSVWEEWNGLGVSGRRALLGAWAENVSQRGGDFAFAAQMIRFHLQQAETLLEPVHDMPGPTGETNELYTAGRGLFLVTGDESLTLSGLAGQLTAALVAGNCALVAVANVLRHETDALLADLVKASAPNRLVLTTEFEKLDDVLQQAPIFGVAAIASEKRLIEINRILASREGVLVQFVAESNVEQLPLIASPTYLLRFITERTRTINITAVGGNATLLELGSGEH</sequence>
<accession>A0ABT5R656</accession>
<gene>
    <name evidence="2" type="ORF">LRP50_21820</name>
</gene>
<keyword evidence="3" id="KW-1185">Reference proteome</keyword>
<dbReference type="InterPro" id="IPR016162">
    <property type="entry name" value="Ald_DH_N"/>
</dbReference>
<evidence type="ECO:0000313" key="3">
    <source>
        <dbReference type="Proteomes" id="UP001149400"/>
    </source>
</evidence>
<dbReference type="Gene3D" id="3.40.605.10">
    <property type="entry name" value="Aldehyde Dehydrogenase, Chain A, domain 1"/>
    <property type="match status" value="1"/>
</dbReference>
<keyword evidence="1" id="KW-0560">Oxidoreductase</keyword>
<dbReference type="Proteomes" id="UP001149400">
    <property type="component" value="Unassembled WGS sequence"/>
</dbReference>
<dbReference type="EMBL" id="JAJUBC010000034">
    <property type="protein sequence ID" value="MDD1795763.1"/>
    <property type="molecule type" value="Genomic_DNA"/>
</dbReference>
<dbReference type="InterPro" id="IPR016161">
    <property type="entry name" value="Ald_DH/histidinol_DH"/>
</dbReference>
<protein>
    <submittedName>
        <fullName evidence="2">Delta 1-pyrroline-5-carboxylate dehydrogenase</fullName>
    </submittedName>
</protein>
<evidence type="ECO:0000256" key="1">
    <source>
        <dbReference type="ARBA" id="ARBA00023002"/>
    </source>
</evidence>
<proteinExistence type="predicted"/>
<name>A0ABT5R656_9GAMM</name>
<evidence type="ECO:0000313" key="2">
    <source>
        <dbReference type="EMBL" id="MDD1795763.1"/>
    </source>
</evidence>
<reference evidence="2" key="1">
    <citation type="submission" date="2021-12" db="EMBL/GenBank/DDBJ databases">
        <title>Enterovibrio ZSDZ35 sp. nov. and Enterovibrio ZSDZ42 sp. nov., isolated from coastal seawater in Qingdao.</title>
        <authorList>
            <person name="Zhang P."/>
        </authorList>
    </citation>
    <scope>NUCLEOTIDE SEQUENCE</scope>
    <source>
        <strain evidence="2">ZSDZ42</strain>
    </source>
</reference>
<comment type="caution">
    <text evidence="2">The sequence shown here is derived from an EMBL/GenBank/DDBJ whole genome shotgun (WGS) entry which is preliminary data.</text>
</comment>
<dbReference type="RefSeq" id="WP_274166547.1">
    <property type="nucleotide sequence ID" value="NZ_JAJUBC010000034.1"/>
</dbReference>